<dbReference type="Proteomes" id="UP000824890">
    <property type="component" value="Unassembled WGS sequence"/>
</dbReference>
<reference evidence="1 2" key="1">
    <citation type="submission" date="2021-05" db="EMBL/GenBank/DDBJ databases">
        <title>Genome Assembly of Synthetic Allotetraploid Brassica napus Reveals Homoeologous Exchanges between Subgenomes.</title>
        <authorList>
            <person name="Davis J.T."/>
        </authorList>
    </citation>
    <scope>NUCLEOTIDE SEQUENCE [LARGE SCALE GENOMIC DNA]</scope>
    <source>
        <strain evidence="2">cv. Da-Ae</strain>
        <tissue evidence="1">Seedling</tissue>
    </source>
</reference>
<dbReference type="EMBL" id="JAGKQM010000001">
    <property type="protein sequence ID" value="KAH0943839.1"/>
    <property type="molecule type" value="Genomic_DNA"/>
</dbReference>
<name>A0ABQ8EQK4_BRANA</name>
<accession>A0ABQ8EQK4</accession>
<comment type="caution">
    <text evidence="1">The sequence shown here is derived from an EMBL/GenBank/DDBJ whole genome shotgun (WGS) entry which is preliminary data.</text>
</comment>
<organism evidence="1 2">
    <name type="scientific">Brassica napus</name>
    <name type="common">Rape</name>
    <dbReference type="NCBI Taxonomy" id="3708"/>
    <lineage>
        <taxon>Eukaryota</taxon>
        <taxon>Viridiplantae</taxon>
        <taxon>Streptophyta</taxon>
        <taxon>Embryophyta</taxon>
        <taxon>Tracheophyta</taxon>
        <taxon>Spermatophyta</taxon>
        <taxon>Magnoliopsida</taxon>
        <taxon>eudicotyledons</taxon>
        <taxon>Gunneridae</taxon>
        <taxon>Pentapetalae</taxon>
        <taxon>rosids</taxon>
        <taxon>malvids</taxon>
        <taxon>Brassicales</taxon>
        <taxon>Brassicaceae</taxon>
        <taxon>Brassiceae</taxon>
        <taxon>Brassica</taxon>
    </lineage>
</organism>
<proteinExistence type="predicted"/>
<evidence type="ECO:0000313" key="1">
    <source>
        <dbReference type="EMBL" id="KAH0943839.1"/>
    </source>
</evidence>
<evidence type="ECO:0000313" key="2">
    <source>
        <dbReference type="Proteomes" id="UP000824890"/>
    </source>
</evidence>
<keyword evidence="2" id="KW-1185">Reference proteome</keyword>
<gene>
    <name evidence="1" type="ORF">HID58_003476</name>
</gene>
<protein>
    <submittedName>
        <fullName evidence="1">Uncharacterized protein</fullName>
    </submittedName>
</protein>
<sequence length="91" mass="11013">MHSHQYYFVDFFGDNLFVTQTETPSVIRRWIRYVVYRHRRSRSRTSHSRRWSRRPVDTAMVFLSAEGLLPSRRYSPVMRGNFMSHHPALLL</sequence>